<dbReference type="SUPFAM" id="SSF55154">
    <property type="entry name" value="CYTH-like phosphatases"/>
    <property type="match status" value="1"/>
</dbReference>
<keyword evidence="2" id="KW-1185">Reference proteome</keyword>
<dbReference type="Gene3D" id="2.40.320.10">
    <property type="entry name" value="Hypothetical Protein Pfu-838710-001"/>
    <property type="match status" value="1"/>
</dbReference>
<reference evidence="1 2" key="1">
    <citation type="submission" date="2017-06" db="EMBL/GenBank/DDBJ databases">
        <authorList>
            <person name="Kim H.J."/>
            <person name="Triplett B.A."/>
        </authorList>
    </citation>
    <scope>NUCLEOTIDE SEQUENCE [LARGE SCALE GENOMIC DNA]</scope>
    <source>
        <strain evidence="1">FRACA_ARgP5</strain>
    </source>
</reference>
<protein>
    <submittedName>
        <fullName evidence="1">CYTH domain-containing protein</fullName>
    </submittedName>
</protein>
<dbReference type="Proteomes" id="UP000234331">
    <property type="component" value="Unassembled WGS sequence"/>
</dbReference>
<dbReference type="InterPro" id="IPR033469">
    <property type="entry name" value="CYTH-like_dom_sf"/>
</dbReference>
<organism evidence="1 2">
    <name type="scientific">Frankia canadensis</name>
    <dbReference type="NCBI Taxonomy" id="1836972"/>
    <lineage>
        <taxon>Bacteria</taxon>
        <taxon>Bacillati</taxon>
        <taxon>Actinomycetota</taxon>
        <taxon>Actinomycetes</taxon>
        <taxon>Frankiales</taxon>
        <taxon>Frankiaceae</taxon>
        <taxon>Frankia</taxon>
    </lineage>
</organism>
<name>A0A2I2KP24_9ACTN</name>
<evidence type="ECO:0000313" key="1">
    <source>
        <dbReference type="EMBL" id="SNQ47414.1"/>
    </source>
</evidence>
<proteinExistence type="predicted"/>
<dbReference type="RefSeq" id="WP_101831274.1">
    <property type="nucleotide sequence ID" value="NZ_FZMO01000100.1"/>
</dbReference>
<gene>
    <name evidence="1" type="ORF">FRACA_1890007</name>
</gene>
<accession>A0A2I2KP24</accession>
<dbReference type="EMBL" id="FZMO01000100">
    <property type="protein sequence ID" value="SNQ47414.1"/>
    <property type="molecule type" value="Genomic_DNA"/>
</dbReference>
<evidence type="ECO:0000313" key="2">
    <source>
        <dbReference type="Proteomes" id="UP000234331"/>
    </source>
</evidence>
<dbReference type="OrthoDB" id="5764514at2"/>
<dbReference type="AlphaFoldDB" id="A0A2I2KP24"/>
<sequence>MRAAHLAGSTRAAQNFWRLPERDLARLLVLTGQIDRLELKVTVPPSDQEATCVALGLVFPRTPAQHVYYLDTPDRALHRDGVILRARRIPRGPDDSVVKLRPLVPGELPARLRDRRDLVVEVDGMPGQYVCSGAIKARRDAKNVKRAVDQRGPLRALFTKPQLRLLATRADNIDVNELMLFGPVLAYRRRIRPDGFDGRLLAERWVYPDGSRILELSTRCAPGEALRTAAGTAALMRRHGIDLTWPQQTKTHVTLDFFARQHRAARPPTG</sequence>